<organism evidence="1">
    <name type="scientific">uncultured Caudovirales phage</name>
    <dbReference type="NCBI Taxonomy" id="2100421"/>
    <lineage>
        <taxon>Viruses</taxon>
        <taxon>Duplodnaviria</taxon>
        <taxon>Heunggongvirae</taxon>
        <taxon>Uroviricota</taxon>
        <taxon>Caudoviricetes</taxon>
        <taxon>Peduoviridae</taxon>
        <taxon>Maltschvirus</taxon>
        <taxon>Maltschvirus maltsch</taxon>
    </lineage>
</organism>
<proteinExistence type="predicted"/>
<gene>
    <name evidence="1" type="ORF">UFOVP811_48</name>
</gene>
<name>A0A6J5NX53_9CAUD</name>
<sequence>MSETPKRKKRNAVYRSPESRARQLAGLSGVKIEKHVPGVIQEKVNGQGALAGIPPEIQKKVLDLFVTGQHSRAIAMQLGVSERSVDEIKVSALDMDSQFRNAYFNTNLKAKLQSVIDGAAQRVMELMPEMSAKDAVLALGITLDKYANLEKNKTPDALHQHVHLHTNQDISAAFMAALKPPKAQDHVGTIENE</sequence>
<dbReference type="EMBL" id="LR796748">
    <property type="protein sequence ID" value="CAB4163653.1"/>
    <property type="molecule type" value="Genomic_DNA"/>
</dbReference>
<reference evidence="1" key="1">
    <citation type="submission" date="2020-04" db="EMBL/GenBank/DDBJ databases">
        <authorList>
            <person name="Chiriac C."/>
            <person name="Salcher M."/>
            <person name="Ghai R."/>
            <person name="Kavagutti S V."/>
        </authorList>
    </citation>
    <scope>NUCLEOTIDE SEQUENCE</scope>
</reference>
<protein>
    <submittedName>
        <fullName evidence="1">Uncharacterized protein</fullName>
    </submittedName>
</protein>
<accession>A0A6J5NX53</accession>
<evidence type="ECO:0000313" key="1">
    <source>
        <dbReference type="EMBL" id="CAB4163653.1"/>
    </source>
</evidence>